<organism evidence="1">
    <name type="scientific">Opuntia streptacantha</name>
    <name type="common">Prickly pear cactus</name>
    <name type="synonym">Opuntia cardona</name>
    <dbReference type="NCBI Taxonomy" id="393608"/>
    <lineage>
        <taxon>Eukaryota</taxon>
        <taxon>Viridiplantae</taxon>
        <taxon>Streptophyta</taxon>
        <taxon>Embryophyta</taxon>
        <taxon>Tracheophyta</taxon>
        <taxon>Spermatophyta</taxon>
        <taxon>Magnoliopsida</taxon>
        <taxon>eudicotyledons</taxon>
        <taxon>Gunneridae</taxon>
        <taxon>Pentapetalae</taxon>
        <taxon>Caryophyllales</taxon>
        <taxon>Cactineae</taxon>
        <taxon>Cactaceae</taxon>
        <taxon>Opuntioideae</taxon>
        <taxon>Opuntia</taxon>
    </lineage>
</organism>
<evidence type="ECO:0000313" key="1">
    <source>
        <dbReference type="EMBL" id="MBA4662293.1"/>
    </source>
</evidence>
<protein>
    <submittedName>
        <fullName evidence="1">Uncharacterized protein</fullName>
    </submittedName>
</protein>
<proteinExistence type="predicted"/>
<dbReference type="AlphaFoldDB" id="A0A7C9ABM8"/>
<reference evidence="1" key="2">
    <citation type="submission" date="2020-07" db="EMBL/GenBank/DDBJ databases">
        <authorList>
            <person name="Vera ALvarez R."/>
            <person name="Arias-Moreno D.M."/>
            <person name="Jimenez-Jacinto V."/>
            <person name="Jimenez-Bremont J.F."/>
            <person name="Swaminathan K."/>
            <person name="Moose S.P."/>
            <person name="Guerrero-Gonzalez M.L."/>
            <person name="Marino-Ramirez L."/>
            <person name="Landsman D."/>
            <person name="Rodriguez-Kessler M."/>
            <person name="Delgado-Sanchez P."/>
        </authorList>
    </citation>
    <scope>NUCLEOTIDE SEQUENCE</scope>
    <source>
        <tissue evidence="1">Cladode</tissue>
    </source>
</reference>
<accession>A0A7C9ABM8</accession>
<name>A0A7C9ABM8_OPUST</name>
<dbReference type="EMBL" id="GISG01215455">
    <property type="protein sequence ID" value="MBA4662293.1"/>
    <property type="molecule type" value="Transcribed_RNA"/>
</dbReference>
<sequence>MAPWIAFWSSSIVDVSDDPAPYLYPGPTGNPARFSTPEWLGDDLIDDGQLATYLLLMIFPHFRLPENVDVEVPLLQLPPPAVVILSLLSRSATPDAVLAGPPPLLPPPTLTCFCEESFS</sequence>
<reference evidence="1" key="1">
    <citation type="journal article" date="2013" name="J. Plant Res.">
        <title>Effect of fungi and light on seed germination of three Opuntia species from semiarid lands of central Mexico.</title>
        <authorList>
            <person name="Delgado-Sanchez P."/>
            <person name="Jimenez-Bremont J.F."/>
            <person name="Guerrero-Gonzalez Mde L."/>
            <person name="Flores J."/>
        </authorList>
    </citation>
    <scope>NUCLEOTIDE SEQUENCE</scope>
    <source>
        <tissue evidence="1">Cladode</tissue>
    </source>
</reference>